<dbReference type="Gene3D" id="3.40.50.300">
    <property type="entry name" value="P-loop containing nucleotide triphosphate hydrolases"/>
    <property type="match status" value="1"/>
</dbReference>
<evidence type="ECO:0008006" key="3">
    <source>
        <dbReference type="Google" id="ProtNLM"/>
    </source>
</evidence>
<organism evidence="1 2">
    <name type="scientific">Paenibacillus pinisoli</name>
    <dbReference type="NCBI Taxonomy" id="1276110"/>
    <lineage>
        <taxon>Bacteria</taxon>
        <taxon>Bacillati</taxon>
        <taxon>Bacillota</taxon>
        <taxon>Bacilli</taxon>
        <taxon>Bacillales</taxon>
        <taxon>Paenibacillaceae</taxon>
        <taxon>Paenibacillus</taxon>
    </lineage>
</organism>
<protein>
    <recommendedName>
        <fullName evidence="3">ParA family protein</fullName>
    </recommendedName>
</protein>
<dbReference type="Proteomes" id="UP000267798">
    <property type="component" value="Unassembled WGS sequence"/>
</dbReference>
<name>A0A3A6PK37_9BACL</name>
<dbReference type="RefSeq" id="WP_120108241.1">
    <property type="nucleotide sequence ID" value="NZ_QXQB01000001.1"/>
</dbReference>
<comment type="caution">
    <text evidence="1">The sequence shown here is derived from an EMBL/GenBank/DDBJ whole genome shotgun (WGS) entry which is preliminary data.</text>
</comment>
<evidence type="ECO:0000313" key="2">
    <source>
        <dbReference type="Proteomes" id="UP000267798"/>
    </source>
</evidence>
<dbReference type="AlphaFoldDB" id="A0A3A6PK37"/>
<dbReference type="InterPro" id="IPR027417">
    <property type="entry name" value="P-loop_NTPase"/>
</dbReference>
<dbReference type="EMBL" id="QXQB01000001">
    <property type="protein sequence ID" value="RJX41665.1"/>
    <property type="molecule type" value="Genomic_DNA"/>
</dbReference>
<reference evidence="1 2" key="1">
    <citation type="submission" date="2018-09" db="EMBL/GenBank/DDBJ databases">
        <title>Paenibacillus aracenensis nov. sp. isolated from a cave in southern Spain.</title>
        <authorList>
            <person name="Jurado V."/>
            <person name="Gutierrez-Patricio S."/>
            <person name="Gonzalez-Pimentel J.L."/>
            <person name="Miller A.Z."/>
            <person name="Laiz L."/>
            <person name="Saiz-Jimenez C."/>
        </authorList>
    </citation>
    <scope>NUCLEOTIDE SEQUENCE [LARGE SCALE GENOMIC DNA]</scope>
    <source>
        <strain evidence="1 2">JCM 19203</strain>
    </source>
</reference>
<dbReference type="Gene3D" id="3.40.50.10850">
    <property type="entry name" value="Ntrc-like two-domain protein"/>
    <property type="match status" value="1"/>
</dbReference>
<evidence type="ECO:0000313" key="1">
    <source>
        <dbReference type="EMBL" id="RJX41665.1"/>
    </source>
</evidence>
<dbReference type="SUPFAM" id="SSF52540">
    <property type="entry name" value="P-loop containing nucleoside triphosphate hydrolases"/>
    <property type="match status" value="1"/>
</dbReference>
<sequence length="383" mass="42224">MRRHQLAIVVKEKEYTRRIADYIRGSSFGDRWQVSAFTHPDACKQFVKQGYGIDLIAAETDLLRELQPELSHIPAIALVARLGEADGQFELLQFQALPLLLQGITDQFEGLCRKPVKGLAPNTNGKGALVLTVHSASGGVGKTTLALHLAGVASARGLRMLYLNLEKWNTSGLWLQPGGDAGWEGEGLSELLYAIKSGSSSHTSWLAQHRKFHPQLKCDYLYGFRNQEDRATLLPADAAGMVDSIVKSGCYDGVIVDMDDGMDELHYELLMRADRNLWIVSEERSALAKQSQMLHYGRQKYGETFGRIAACSEVVLSGINSELGNPLPAVEAALAPIALPLVREWRRGELHPVWSSSLYRAAVDRLCAYLLGESEESRIHAVG</sequence>
<gene>
    <name evidence="1" type="ORF">D3P09_06830</name>
</gene>
<accession>A0A3A6PK37</accession>
<dbReference type="OrthoDB" id="3035369at2"/>
<proteinExistence type="predicted"/>
<keyword evidence="2" id="KW-1185">Reference proteome</keyword>